<dbReference type="SUPFAM" id="SSF52540">
    <property type="entry name" value="P-loop containing nucleoside triphosphate hydrolases"/>
    <property type="match status" value="1"/>
</dbReference>
<accession>A0A7J2U0X8</accession>
<evidence type="ECO:0000313" key="2">
    <source>
        <dbReference type="EMBL" id="HEM65967.1"/>
    </source>
</evidence>
<protein>
    <submittedName>
        <fullName evidence="2">AAA family ATPase</fullName>
    </submittedName>
</protein>
<dbReference type="SMART" id="SM00382">
    <property type="entry name" value="AAA"/>
    <property type="match status" value="1"/>
</dbReference>
<proteinExistence type="predicted"/>
<gene>
    <name evidence="2" type="ORF">ENO26_00030</name>
</gene>
<sequence length="200" mass="22575">MKISTCNENLDEILFKKPVRAVIYGAAGSGKTNLLLSILKCSKVDDLAAIFISTEGMTFINRVTRLSIETKNIYFALALSQDHLISLILDSLKYRTALIIIDSINHLYRVEFKENGSRNPFTYLLVLLNSINEKGVTIIASAQVRFDENTPAGFEYLEAWCDTMLELSVLPNKTRVLKIIKPALKTSYKFVITDYGITWL</sequence>
<feature type="domain" description="AAA+ ATPase" evidence="1">
    <location>
        <begin position="17"/>
        <end position="150"/>
    </location>
</feature>
<dbReference type="InterPro" id="IPR003593">
    <property type="entry name" value="AAA+_ATPase"/>
</dbReference>
<dbReference type="Gene3D" id="3.40.50.300">
    <property type="entry name" value="P-loop containing nucleotide triphosphate hydrolases"/>
    <property type="match status" value="1"/>
</dbReference>
<dbReference type="InterPro" id="IPR013632">
    <property type="entry name" value="Rad51_C"/>
</dbReference>
<comment type="caution">
    <text evidence="2">The sequence shown here is derived from an EMBL/GenBank/DDBJ whole genome shotgun (WGS) entry which is preliminary data.</text>
</comment>
<organism evidence="2">
    <name type="scientific">Ignisphaera aggregans</name>
    <dbReference type="NCBI Taxonomy" id="334771"/>
    <lineage>
        <taxon>Archaea</taxon>
        <taxon>Thermoproteota</taxon>
        <taxon>Thermoprotei</taxon>
        <taxon>Desulfurococcales</taxon>
        <taxon>Desulfurococcaceae</taxon>
        <taxon>Ignisphaera</taxon>
    </lineage>
</organism>
<dbReference type="EMBL" id="DSEU01000001">
    <property type="protein sequence ID" value="HEM65967.1"/>
    <property type="molecule type" value="Genomic_DNA"/>
</dbReference>
<dbReference type="Pfam" id="PF08423">
    <property type="entry name" value="Rad51"/>
    <property type="match status" value="1"/>
</dbReference>
<reference evidence="2" key="1">
    <citation type="journal article" date="2020" name="mSystems">
        <title>Genome- and Community-Level Interaction Insights into Carbon Utilization and Element Cycling Functions of Hydrothermarchaeota in Hydrothermal Sediment.</title>
        <authorList>
            <person name="Zhou Z."/>
            <person name="Liu Y."/>
            <person name="Xu W."/>
            <person name="Pan J."/>
            <person name="Luo Z.H."/>
            <person name="Li M."/>
        </authorList>
    </citation>
    <scope>NUCLEOTIDE SEQUENCE [LARGE SCALE GENOMIC DNA]</scope>
    <source>
        <strain evidence="2">SpSt-125</strain>
    </source>
</reference>
<evidence type="ECO:0000259" key="1">
    <source>
        <dbReference type="SMART" id="SM00382"/>
    </source>
</evidence>
<dbReference type="AlphaFoldDB" id="A0A7J2U0X8"/>
<name>A0A7J2U0X8_9CREN</name>
<dbReference type="InterPro" id="IPR027417">
    <property type="entry name" value="P-loop_NTPase"/>
</dbReference>